<keyword evidence="2" id="KW-0863">Zinc-finger</keyword>
<feature type="region of interest" description="Disordered" evidence="4">
    <location>
        <begin position="242"/>
        <end position="267"/>
    </location>
</feature>
<dbReference type="Proteomes" id="UP001341840">
    <property type="component" value="Unassembled WGS sequence"/>
</dbReference>
<dbReference type="PANTHER" id="PTHR46158:SF1">
    <property type="entry name" value="RING_U-BOX SUPERFAMILY PROTEIN"/>
    <property type="match status" value="1"/>
</dbReference>
<dbReference type="PANTHER" id="PTHR46158">
    <property type="entry name" value="OS02G0165000 PROTEIN"/>
    <property type="match status" value="1"/>
</dbReference>
<feature type="region of interest" description="Disordered" evidence="4">
    <location>
        <begin position="78"/>
        <end position="218"/>
    </location>
</feature>
<evidence type="ECO:0000313" key="8">
    <source>
        <dbReference type="Proteomes" id="UP001341840"/>
    </source>
</evidence>
<evidence type="ECO:0000256" key="2">
    <source>
        <dbReference type="ARBA" id="ARBA00022771"/>
    </source>
</evidence>
<feature type="region of interest" description="Disordered" evidence="4">
    <location>
        <begin position="482"/>
        <end position="522"/>
    </location>
</feature>
<evidence type="ECO:0000256" key="4">
    <source>
        <dbReference type="SAM" id="MobiDB-lite"/>
    </source>
</evidence>
<feature type="transmembrane region" description="Helical" evidence="5">
    <location>
        <begin position="419"/>
        <end position="441"/>
    </location>
</feature>
<reference evidence="7 8" key="1">
    <citation type="journal article" date="2023" name="Plants (Basel)">
        <title>Bridging the Gap: Combining Genomics and Transcriptomics Approaches to Understand Stylosanthes scabra, an Orphan Legume from the Brazilian Caatinga.</title>
        <authorList>
            <person name="Ferreira-Neto J.R.C."/>
            <person name="da Silva M.D."/>
            <person name="Binneck E."/>
            <person name="de Melo N.F."/>
            <person name="da Silva R.H."/>
            <person name="de Melo A.L.T.M."/>
            <person name="Pandolfi V."/>
            <person name="Bustamante F.O."/>
            <person name="Brasileiro-Vidal A.C."/>
            <person name="Benko-Iseppon A.M."/>
        </authorList>
    </citation>
    <scope>NUCLEOTIDE SEQUENCE [LARGE SCALE GENOMIC DNA]</scope>
    <source>
        <tissue evidence="7">Leaves</tissue>
    </source>
</reference>
<feature type="compositionally biased region" description="Polar residues" evidence="4">
    <location>
        <begin position="485"/>
        <end position="494"/>
    </location>
</feature>
<evidence type="ECO:0000256" key="1">
    <source>
        <dbReference type="ARBA" id="ARBA00022723"/>
    </source>
</evidence>
<gene>
    <name evidence="7" type="ORF">PIB30_012352</name>
</gene>
<dbReference type="Gene3D" id="3.30.40.10">
    <property type="entry name" value="Zinc/RING finger domain, C3HC4 (zinc finger)"/>
    <property type="match status" value="1"/>
</dbReference>
<keyword evidence="5" id="KW-0472">Membrane</keyword>
<keyword evidence="1" id="KW-0479">Metal-binding</keyword>
<evidence type="ECO:0000256" key="3">
    <source>
        <dbReference type="ARBA" id="ARBA00022833"/>
    </source>
</evidence>
<feature type="compositionally biased region" description="Polar residues" evidence="4">
    <location>
        <begin position="505"/>
        <end position="522"/>
    </location>
</feature>
<comment type="caution">
    <text evidence="7">The sequence shown here is derived from an EMBL/GenBank/DDBJ whole genome shotgun (WGS) entry which is preliminary data.</text>
</comment>
<evidence type="ECO:0000313" key="7">
    <source>
        <dbReference type="EMBL" id="MED6216891.1"/>
    </source>
</evidence>
<dbReference type="PROSITE" id="PS51292">
    <property type="entry name" value="ZF_RING_CH"/>
    <property type="match status" value="1"/>
</dbReference>
<feature type="domain" description="RING-CH-type" evidence="6">
    <location>
        <begin position="268"/>
        <end position="330"/>
    </location>
</feature>
<sequence length="522" mass="57531">MNSQEKSPTLDADADDSVDADAAASCRRTVSLPPQKVDDPMGITEETTHVPPRKRPNLLLEIPTRTPEECSQDHVAIKMPMTPSPTPTPKRVNFLVSSRSVDAPMHNSPGPSSASKGRSSIRSILPKLSFRYRPPTDIEKGTTAAQEGSSSGHREKPSISRSLSLSKIFTPRMKRTSSLPVEDLAHSNTESAHGGSVGGPQNKGEPQRKIARSLSVPVNNKDKGIRRMDSFYRIVPTTPRVKEGNALSSTSPTKNSEINDDDDDDGEDIPEEEAVCRICLVELCEGGETFKLECSCKGELALAHQECAIKWFSIKGNRTCDVCKEDVRNLPVTLLRIQSVRARNPGASRTQLEDANGYRVWQEVPVLVIVSMLAYFCFLEQLLVTKMGTGAIAISLPFSCVLGLLSSMTSSTMVKSRFIWIYASAQFALVVLFAHIFYSLVHVQAVLSILLATFAGFGVVMSGSSILVEFFRWRRRWQQQQQQQDSQLMTQPRPANTPRPVVPPNHNQTAEAEQDQQNSNQS</sequence>
<feature type="compositionally biased region" description="Low complexity" evidence="4">
    <location>
        <begin position="108"/>
        <end position="124"/>
    </location>
</feature>
<evidence type="ECO:0000259" key="6">
    <source>
        <dbReference type="PROSITE" id="PS51292"/>
    </source>
</evidence>
<dbReference type="SMART" id="SM00744">
    <property type="entry name" value="RINGv"/>
    <property type="match status" value="1"/>
</dbReference>
<feature type="compositionally biased region" description="Acidic residues" evidence="4">
    <location>
        <begin position="258"/>
        <end position="267"/>
    </location>
</feature>
<dbReference type="EMBL" id="JASCZI010271891">
    <property type="protein sequence ID" value="MED6216891.1"/>
    <property type="molecule type" value="Genomic_DNA"/>
</dbReference>
<keyword evidence="3" id="KW-0862">Zinc</keyword>
<proteinExistence type="predicted"/>
<evidence type="ECO:0000256" key="5">
    <source>
        <dbReference type="SAM" id="Phobius"/>
    </source>
</evidence>
<feature type="region of interest" description="Disordered" evidence="4">
    <location>
        <begin position="1"/>
        <end position="57"/>
    </location>
</feature>
<dbReference type="CDD" id="cd16495">
    <property type="entry name" value="RING_CH-C4HC3_MARCH"/>
    <property type="match status" value="1"/>
</dbReference>
<organism evidence="7 8">
    <name type="scientific">Stylosanthes scabra</name>
    <dbReference type="NCBI Taxonomy" id="79078"/>
    <lineage>
        <taxon>Eukaryota</taxon>
        <taxon>Viridiplantae</taxon>
        <taxon>Streptophyta</taxon>
        <taxon>Embryophyta</taxon>
        <taxon>Tracheophyta</taxon>
        <taxon>Spermatophyta</taxon>
        <taxon>Magnoliopsida</taxon>
        <taxon>eudicotyledons</taxon>
        <taxon>Gunneridae</taxon>
        <taxon>Pentapetalae</taxon>
        <taxon>rosids</taxon>
        <taxon>fabids</taxon>
        <taxon>Fabales</taxon>
        <taxon>Fabaceae</taxon>
        <taxon>Papilionoideae</taxon>
        <taxon>50 kb inversion clade</taxon>
        <taxon>dalbergioids sensu lato</taxon>
        <taxon>Dalbergieae</taxon>
        <taxon>Pterocarpus clade</taxon>
        <taxon>Stylosanthes</taxon>
    </lineage>
</organism>
<keyword evidence="5" id="KW-1133">Transmembrane helix</keyword>
<keyword evidence="8" id="KW-1185">Reference proteome</keyword>
<feature type="compositionally biased region" description="Polar residues" evidence="4">
    <location>
        <begin position="246"/>
        <end position="256"/>
    </location>
</feature>
<name>A0ABU6Z4I9_9FABA</name>
<feature type="transmembrane region" description="Helical" evidence="5">
    <location>
        <begin position="390"/>
        <end position="407"/>
    </location>
</feature>
<dbReference type="InterPro" id="IPR013083">
    <property type="entry name" value="Znf_RING/FYVE/PHD"/>
</dbReference>
<keyword evidence="5" id="KW-0812">Transmembrane</keyword>
<protein>
    <recommendedName>
        <fullName evidence="6">RING-CH-type domain-containing protein</fullName>
    </recommendedName>
</protein>
<feature type="transmembrane region" description="Helical" evidence="5">
    <location>
        <begin position="447"/>
        <end position="471"/>
    </location>
</feature>
<dbReference type="SUPFAM" id="SSF57850">
    <property type="entry name" value="RING/U-box"/>
    <property type="match status" value="1"/>
</dbReference>
<dbReference type="Pfam" id="PF12906">
    <property type="entry name" value="RINGv"/>
    <property type="match status" value="1"/>
</dbReference>
<accession>A0ABU6Z4I9</accession>
<dbReference type="InterPro" id="IPR011016">
    <property type="entry name" value="Znf_RING-CH"/>
</dbReference>